<evidence type="ECO:0000256" key="16">
    <source>
        <dbReference type="ARBA" id="ARBA00023212"/>
    </source>
</evidence>
<evidence type="ECO:0000256" key="6">
    <source>
        <dbReference type="ARBA" id="ARBA00007429"/>
    </source>
</evidence>
<dbReference type="GO" id="GO:0005874">
    <property type="term" value="C:microtubule"/>
    <property type="evidence" value="ECO:0007669"/>
    <property type="project" value="UniProtKB-KW"/>
</dbReference>
<dbReference type="GO" id="GO:0032154">
    <property type="term" value="C:cleavage furrow"/>
    <property type="evidence" value="ECO:0007669"/>
    <property type="project" value="UniProtKB-SubCell"/>
</dbReference>
<evidence type="ECO:0000256" key="19">
    <source>
        <dbReference type="ARBA" id="ARBA00023329"/>
    </source>
</evidence>
<keyword evidence="18" id="KW-0137">Centromere</keyword>
<evidence type="ECO:0000256" key="12">
    <source>
        <dbReference type="ARBA" id="ARBA00022776"/>
    </source>
</evidence>
<evidence type="ECO:0000256" key="14">
    <source>
        <dbReference type="ARBA" id="ARBA00023054"/>
    </source>
</evidence>
<feature type="domain" description="NUDE" evidence="21">
    <location>
        <begin position="135"/>
        <end position="266"/>
    </location>
</feature>
<keyword evidence="12" id="KW-0498">Mitosis</keyword>
<comment type="subcellular location">
    <subcellularLocation>
        <location evidence="5">Chromosome</location>
        <location evidence="5">Centromere</location>
        <location evidence="5">Kinetochore</location>
    </subcellularLocation>
    <subcellularLocation>
        <location evidence="4">Cleavage furrow</location>
    </subcellularLocation>
    <subcellularLocation>
        <location evidence="3">Cytoplasm</location>
        <location evidence="3">Cytoskeleton</location>
        <location evidence="3">Microtubule organizing center</location>
        <location evidence="3">Centrosome</location>
    </subcellularLocation>
    <subcellularLocation>
        <location evidence="2">Cytoplasm</location>
        <location evidence="2">Cytoskeleton</location>
        <location evidence="2">Spindle</location>
    </subcellularLocation>
    <subcellularLocation>
        <location evidence="1">Cytoplasmic vesicle membrane</location>
    </subcellularLocation>
</comment>
<dbReference type="AlphaFoldDB" id="A0A8C5WT31"/>
<evidence type="ECO:0000256" key="11">
    <source>
        <dbReference type="ARBA" id="ARBA00022701"/>
    </source>
</evidence>
<dbReference type="GO" id="GO:0016477">
    <property type="term" value="P:cell migration"/>
    <property type="evidence" value="ECO:0007669"/>
    <property type="project" value="TreeGrafter"/>
</dbReference>
<keyword evidence="23" id="KW-1185">Reference proteome</keyword>
<keyword evidence="15" id="KW-0472">Membrane</keyword>
<dbReference type="GO" id="GO:0005819">
    <property type="term" value="C:spindle"/>
    <property type="evidence" value="ECO:0007669"/>
    <property type="project" value="UniProtKB-SubCell"/>
</dbReference>
<dbReference type="GO" id="GO:0007059">
    <property type="term" value="P:chromosome segregation"/>
    <property type="evidence" value="ECO:0007669"/>
    <property type="project" value="TreeGrafter"/>
</dbReference>
<sequence length="378" mass="41714">MTDPERSLFGSAEDEINYWKELSGKYKQCVQSAQEELHEFQEGSREYEAELETQLQQLETRNRDLLLENARLQVEVETVKEKIASQHADGQRQISALEEELGQVTATRDQLQKYIRELEQCNDDLERAKRATIMSLEDFELRLNEAIERNAFLESELDEKESLLESVQRLKDEARDLRQELAVQQKQEKPKASVEGSLEGRRTDTAMQAASSRPSAPVLPQGLSFGFRTPGAFRRGFENGSGAAPLTPAARISALNIVGDLLQKVGVRLWVLGGASGKAGCSPSIPSQAVGSRLTQRGLCSQALESKLASCRNFVYDQTPCRSPAAPPPCLGRDVFERRLSGPHLPQGLARSVDLGPWPPNLAGTACLPAQGAAQVLF</sequence>
<keyword evidence="19" id="KW-0968">Cytoplasmic vesicle</keyword>
<comment type="similarity">
    <text evidence="6">Belongs to the nudE family.</text>
</comment>
<keyword evidence="10" id="KW-0132">Cell division</keyword>
<keyword evidence="7" id="KW-0158">Chromosome</keyword>
<evidence type="ECO:0000313" key="23">
    <source>
        <dbReference type="Proteomes" id="UP000694406"/>
    </source>
</evidence>
<dbReference type="GO" id="GO:0008017">
    <property type="term" value="F:microtubule binding"/>
    <property type="evidence" value="ECO:0007669"/>
    <property type="project" value="InterPro"/>
</dbReference>
<evidence type="ECO:0000259" key="21">
    <source>
        <dbReference type="Pfam" id="PF04880"/>
    </source>
</evidence>
<dbReference type="Gene3D" id="6.10.250.1080">
    <property type="match status" value="1"/>
</dbReference>
<name>A0A8C5WT31_LATLA</name>
<dbReference type="GeneTree" id="ENSGT00390000000111"/>
<dbReference type="GO" id="GO:0051642">
    <property type="term" value="P:centrosome localization"/>
    <property type="evidence" value="ECO:0007669"/>
    <property type="project" value="TreeGrafter"/>
</dbReference>
<evidence type="ECO:0000256" key="20">
    <source>
        <dbReference type="SAM" id="MobiDB-lite"/>
    </source>
</evidence>
<dbReference type="GO" id="GO:0047496">
    <property type="term" value="P:vesicle transport along microtubule"/>
    <property type="evidence" value="ECO:0007669"/>
    <property type="project" value="TreeGrafter"/>
</dbReference>
<evidence type="ECO:0000256" key="9">
    <source>
        <dbReference type="ARBA" id="ARBA00022553"/>
    </source>
</evidence>
<keyword evidence="9" id="KW-0597">Phosphoprotein</keyword>
<feature type="compositionally biased region" description="Polar residues" evidence="20">
    <location>
        <begin position="205"/>
        <end position="214"/>
    </location>
</feature>
<dbReference type="GO" id="GO:0007020">
    <property type="term" value="P:microtubule nucleation"/>
    <property type="evidence" value="ECO:0007669"/>
    <property type="project" value="TreeGrafter"/>
</dbReference>
<accession>A0A8C5WT31</accession>
<feature type="region of interest" description="Disordered" evidence="20">
    <location>
        <begin position="181"/>
        <end position="216"/>
    </location>
</feature>
<evidence type="ECO:0000256" key="2">
    <source>
        <dbReference type="ARBA" id="ARBA00004186"/>
    </source>
</evidence>
<reference evidence="22" key="2">
    <citation type="submission" date="2025-09" db="UniProtKB">
        <authorList>
            <consortium name="Ensembl"/>
        </authorList>
    </citation>
    <scope>IDENTIFICATION</scope>
</reference>
<dbReference type="GO" id="GO:0000776">
    <property type="term" value="C:kinetochore"/>
    <property type="evidence" value="ECO:0007669"/>
    <property type="project" value="UniProtKB-KW"/>
</dbReference>
<dbReference type="GO" id="GO:0005871">
    <property type="term" value="C:kinesin complex"/>
    <property type="evidence" value="ECO:0007669"/>
    <property type="project" value="TreeGrafter"/>
</dbReference>
<keyword evidence="16" id="KW-0206">Cytoskeleton</keyword>
<dbReference type="GO" id="GO:0051301">
    <property type="term" value="P:cell division"/>
    <property type="evidence" value="ECO:0007669"/>
    <property type="project" value="UniProtKB-KW"/>
</dbReference>
<dbReference type="GO" id="GO:0005813">
    <property type="term" value="C:centrosome"/>
    <property type="evidence" value="ECO:0007669"/>
    <property type="project" value="UniProtKB-SubCell"/>
</dbReference>
<dbReference type="PANTHER" id="PTHR10921:SF2">
    <property type="entry name" value="NUCLEAR DISTRIBUTION PROTEIN NUDE HOMOLOG 1"/>
    <property type="match status" value="1"/>
</dbReference>
<evidence type="ECO:0000256" key="15">
    <source>
        <dbReference type="ARBA" id="ARBA00023136"/>
    </source>
</evidence>
<keyword evidence="11" id="KW-0493">Microtubule</keyword>
<feature type="compositionally biased region" description="Basic and acidic residues" evidence="20">
    <location>
        <begin position="186"/>
        <end position="204"/>
    </location>
</feature>
<keyword evidence="13" id="KW-0995">Kinetochore</keyword>
<evidence type="ECO:0000256" key="4">
    <source>
        <dbReference type="ARBA" id="ARBA00004626"/>
    </source>
</evidence>
<reference evidence="22" key="1">
    <citation type="submission" date="2025-08" db="UniProtKB">
        <authorList>
            <consortium name="Ensembl"/>
        </authorList>
    </citation>
    <scope>IDENTIFICATION</scope>
</reference>
<dbReference type="GO" id="GO:0000132">
    <property type="term" value="P:establishment of mitotic spindle orientation"/>
    <property type="evidence" value="ECO:0007669"/>
    <property type="project" value="TreeGrafter"/>
</dbReference>
<dbReference type="Proteomes" id="UP000694406">
    <property type="component" value="Unplaced"/>
</dbReference>
<evidence type="ECO:0000256" key="10">
    <source>
        <dbReference type="ARBA" id="ARBA00022618"/>
    </source>
</evidence>
<evidence type="ECO:0000256" key="1">
    <source>
        <dbReference type="ARBA" id="ARBA00004156"/>
    </source>
</evidence>
<evidence type="ECO:0000256" key="8">
    <source>
        <dbReference type="ARBA" id="ARBA00022490"/>
    </source>
</evidence>
<dbReference type="PANTHER" id="PTHR10921">
    <property type="entry name" value="NUCLEAR DISTRIBUTION PROTEIN NUDE HOMOLOG 1"/>
    <property type="match status" value="1"/>
</dbReference>
<evidence type="ECO:0000256" key="13">
    <source>
        <dbReference type="ARBA" id="ARBA00022838"/>
    </source>
</evidence>
<evidence type="ECO:0000313" key="22">
    <source>
        <dbReference type="Ensembl" id="ENSLLTP00000011745.1"/>
    </source>
</evidence>
<gene>
    <name evidence="22" type="primary">NDE1</name>
</gene>
<dbReference type="InterPro" id="IPR033494">
    <property type="entry name" value="NUDE"/>
</dbReference>
<dbReference type="GO" id="GO:0030659">
    <property type="term" value="C:cytoplasmic vesicle membrane"/>
    <property type="evidence" value="ECO:0007669"/>
    <property type="project" value="UniProtKB-SubCell"/>
</dbReference>
<keyword evidence="14" id="KW-0175">Coiled coil</keyword>
<protein>
    <submittedName>
        <fullName evidence="22">NudE neurodevelopment protein 1</fullName>
    </submittedName>
</protein>
<dbReference type="GO" id="GO:0007100">
    <property type="term" value="P:mitotic centrosome separation"/>
    <property type="evidence" value="ECO:0007669"/>
    <property type="project" value="TreeGrafter"/>
</dbReference>
<evidence type="ECO:0000256" key="7">
    <source>
        <dbReference type="ARBA" id="ARBA00022454"/>
    </source>
</evidence>
<organism evidence="22 23">
    <name type="scientific">Laticauda laticaudata</name>
    <name type="common">Blue-ringed sea krait</name>
    <name type="synonym">Blue-lipped sea krait</name>
    <dbReference type="NCBI Taxonomy" id="8630"/>
    <lineage>
        <taxon>Eukaryota</taxon>
        <taxon>Metazoa</taxon>
        <taxon>Chordata</taxon>
        <taxon>Craniata</taxon>
        <taxon>Vertebrata</taxon>
        <taxon>Euteleostomi</taxon>
        <taxon>Lepidosauria</taxon>
        <taxon>Squamata</taxon>
        <taxon>Bifurcata</taxon>
        <taxon>Unidentata</taxon>
        <taxon>Episquamata</taxon>
        <taxon>Toxicofera</taxon>
        <taxon>Serpentes</taxon>
        <taxon>Colubroidea</taxon>
        <taxon>Elapidae</taxon>
        <taxon>Laticaudinae</taxon>
        <taxon>Laticauda</taxon>
    </lineage>
</organism>
<evidence type="ECO:0000256" key="18">
    <source>
        <dbReference type="ARBA" id="ARBA00023328"/>
    </source>
</evidence>
<evidence type="ECO:0000256" key="3">
    <source>
        <dbReference type="ARBA" id="ARBA00004300"/>
    </source>
</evidence>
<dbReference type="Pfam" id="PF04880">
    <property type="entry name" value="NUDE_C"/>
    <property type="match status" value="1"/>
</dbReference>
<dbReference type="InterPro" id="IPR006964">
    <property type="entry name" value="NUDE_dom"/>
</dbReference>
<keyword evidence="17" id="KW-0131">Cell cycle</keyword>
<evidence type="ECO:0000256" key="5">
    <source>
        <dbReference type="ARBA" id="ARBA00004629"/>
    </source>
</evidence>
<proteinExistence type="inferred from homology"/>
<dbReference type="Ensembl" id="ENSLLTT00000012211.1">
    <property type="protein sequence ID" value="ENSLLTP00000011745.1"/>
    <property type="gene ID" value="ENSLLTG00000009041.1"/>
</dbReference>
<evidence type="ECO:0000256" key="17">
    <source>
        <dbReference type="ARBA" id="ARBA00023306"/>
    </source>
</evidence>
<keyword evidence="8" id="KW-0963">Cytoplasm</keyword>